<reference evidence="4" key="1">
    <citation type="submission" date="2022-07" db="EMBL/GenBank/DDBJ databases">
        <title>Chromosome-level genome of Muraenolepis orangiensis.</title>
        <authorList>
            <person name="Kim J."/>
        </authorList>
    </citation>
    <scope>NUCLEOTIDE SEQUENCE</scope>
    <source>
        <strain evidence="4">KU_S4_2022</strain>
        <tissue evidence="4">Muscle</tissue>
    </source>
</reference>
<dbReference type="PANTHER" id="PTHR43530:SF1">
    <property type="entry name" value="QUEUINE TRNA-RIBOSYLTRANSFERASE CATALYTIC SUBUNIT 1"/>
    <property type="match status" value="1"/>
</dbReference>
<feature type="domain" description="tRNA-guanine(15) transglycosylase-like" evidence="3">
    <location>
        <begin position="48"/>
        <end position="88"/>
    </location>
</feature>
<dbReference type="PANTHER" id="PTHR43530">
    <property type="entry name" value="QUEUINE TRNA-RIBOSYLTRANSFERASE CATALYTIC SUBUNIT 1"/>
    <property type="match status" value="1"/>
</dbReference>
<dbReference type="OrthoDB" id="10249838at2759"/>
<dbReference type="SUPFAM" id="SSF51713">
    <property type="entry name" value="tRNA-guanine transglycosylase"/>
    <property type="match status" value="1"/>
</dbReference>
<name>A0A9Q0IKD1_9TELE</name>
<keyword evidence="1" id="KW-0862">Zinc</keyword>
<gene>
    <name evidence="4" type="ORF">NHX12_032186</name>
</gene>
<dbReference type="GO" id="GO:0006400">
    <property type="term" value="P:tRNA modification"/>
    <property type="evidence" value="ECO:0007669"/>
    <property type="project" value="InterPro"/>
</dbReference>
<evidence type="ECO:0000313" key="4">
    <source>
        <dbReference type="EMBL" id="KAJ3601213.1"/>
    </source>
</evidence>
<dbReference type="GO" id="GO:0005829">
    <property type="term" value="C:cytosol"/>
    <property type="evidence" value="ECO:0007669"/>
    <property type="project" value="TreeGrafter"/>
</dbReference>
<evidence type="ECO:0000313" key="5">
    <source>
        <dbReference type="Proteomes" id="UP001148018"/>
    </source>
</evidence>
<sequence>MAAPVHRGSESHDPVVSETETNMPALKSLAKCAVSPLTWRVIAECPVTKARACDLSLPHCVVDTPVFMPVGTQGTMKGITADQLEDLGWSSSDREGQGAAWLHELEEESPHGQRRVPDGVSC</sequence>
<dbReference type="Proteomes" id="UP001148018">
    <property type="component" value="Unassembled WGS sequence"/>
</dbReference>
<dbReference type="AlphaFoldDB" id="A0A9Q0IKD1"/>
<dbReference type="InterPro" id="IPR002616">
    <property type="entry name" value="tRNA_ribo_trans-like"/>
</dbReference>
<evidence type="ECO:0000256" key="1">
    <source>
        <dbReference type="ARBA" id="ARBA00022833"/>
    </source>
</evidence>
<dbReference type="Gene3D" id="3.20.20.105">
    <property type="entry name" value="Queuine tRNA-ribosyltransferase-like"/>
    <property type="match status" value="1"/>
</dbReference>
<proteinExistence type="predicted"/>
<dbReference type="GO" id="GO:0008479">
    <property type="term" value="F:tRNA-guanosine(34) queuine transglycosylase activity"/>
    <property type="evidence" value="ECO:0007669"/>
    <property type="project" value="TreeGrafter"/>
</dbReference>
<feature type="region of interest" description="Disordered" evidence="2">
    <location>
        <begin position="89"/>
        <end position="122"/>
    </location>
</feature>
<accession>A0A9Q0IKD1</accession>
<evidence type="ECO:0000259" key="3">
    <source>
        <dbReference type="Pfam" id="PF01702"/>
    </source>
</evidence>
<dbReference type="InterPro" id="IPR036511">
    <property type="entry name" value="TGT-like_sf"/>
</dbReference>
<organism evidence="4 5">
    <name type="scientific">Muraenolepis orangiensis</name>
    <name type="common">Patagonian moray cod</name>
    <dbReference type="NCBI Taxonomy" id="630683"/>
    <lineage>
        <taxon>Eukaryota</taxon>
        <taxon>Metazoa</taxon>
        <taxon>Chordata</taxon>
        <taxon>Craniata</taxon>
        <taxon>Vertebrata</taxon>
        <taxon>Euteleostomi</taxon>
        <taxon>Actinopterygii</taxon>
        <taxon>Neopterygii</taxon>
        <taxon>Teleostei</taxon>
        <taxon>Neoteleostei</taxon>
        <taxon>Acanthomorphata</taxon>
        <taxon>Zeiogadaria</taxon>
        <taxon>Gadariae</taxon>
        <taxon>Gadiformes</taxon>
        <taxon>Muraenolepidoidei</taxon>
        <taxon>Muraenolepididae</taxon>
        <taxon>Muraenolepis</taxon>
    </lineage>
</organism>
<dbReference type="Pfam" id="PF01702">
    <property type="entry name" value="TGT"/>
    <property type="match status" value="1"/>
</dbReference>
<feature type="region of interest" description="Disordered" evidence="2">
    <location>
        <begin position="1"/>
        <end position="22"/>
    </location>
</feature>
<keyword evidence="5" id="KW-1185">Reference proteome</keyword>
<dbReference type="EMBL" id="JANIIK010000047">
    <property type="protein sequence ID" value="KAJ3601213.1"/>
    <property type="molecule type" value="Genomic_DNA"/>
</dbReference>
<comment type="caution">
    <text evidence="4">The sequence shown here is derived from an EMBL/GenBank/DDBJ whole genome shotgun (WGS) entry which is preliminary data.</text>
</comment>
<evidence type="ECO:0000256" key="2">
    <source>
        <dbReference type="SAM" id="MobiDB-lite"/>
    </source>
</evidence>
<feature type="compositionally biased region" description="Basic and acidic residues" evidence="2">
    <location>
        <begin position="108"/>
        <end position="122"/>
    </location>
</feature>
<protein>
    <recommendedName>
        <fullName evidence="3">tRNA-guanine(15) transglycosylase-like domain-containing protein</fullName>
    </recommendedName>
</protein>